<dbReference type="Gene3D" id="1.10.3370.10">
    <property type="entry name" value="SecY subunit domain"/>
    <property type="match status" value="1"/>
</dbReference>
<dbReference type="InterPro" id="IPR002208">
    <property type="entry name" value="SecY/SEC61-alpha"/>
</dbReference>
<gene>
    <name evidence="4" type="ORF">PHLCEN_2v1980</name>
</gene>
<evidence type="ECO:0000256" key="2">
    <source>
        <dbReference type="SAM" id="MobiDB-lite"/>
    </source>
</evidence>
<dbReference type="GO" id="GO:0016020">
    <property type="term" value="C:membrane"/>
    <property type="evidence" value="ECO:0007669"/>
    <property type="project" value="InterPro"/>
</dbReference>
<feature type="region of interest" description="Disordered" evidence="2">
    <location>
        <begin position="258"/>
        <end position="281"/>
    </location>
</feature>
<dbReference type="Pfam" id="PF00344">
    <property type="entry name" value="SecY"/>
    <property type="match status" value="1"/>
</dbReference>
<comment type="similarity">
    <text evidence="1">Belongs to the SecY/SEC61-alpha family.</text>
</comment>
<feature type="domain" description="BRCT" evidence="3">
    <location>
        <begin position="404"/>
        <end position="485"/>
    </location>
</feature>
<dbReference type="PANTHER" id="PTHR10906">
    <property type="entry name" value="SECY/SEC61-ALPHA FAMILY MEMBER"/>
    <property type="match status" value="1"/>
</dbReference>
<evidence type="ECO:0000259" key="3">
    <source>
        <dbReference type="PROSITE" id="PS50172"/>
    </source>
</evidence>
<dbReference type="AlphaFoldDB" id="A0A2R6RVB8"/>
<dbReference type="SUPFAM" id="SSF52113">
    <property type="entry name" value="BRCT domain"/>
    <property type="match status" value="1"/>
</dbReference>
<dbReference type="EMBL" id="MLYV02000175">
    <property type="protein sequence ID" value="PSS33972.1"/>
    <property type="molecule type" value="Genomic_DNA"/>
</dbReference>
<evidence type="ECO:0000313" key="4">
    <source>
        <dbReference type="EMBL" id="PSS33972.1"/>
    </source>
</evidence>
<dbReference type="GO" id="GO:0015031">
    <property type="term" value="P:protein transport"/>
    <property type="evidence" value="ECO:0007669"/>
    <property type="project" value="InterPro"/>
</dbReference>
<feature type="compositionally biased region" description="Polar residues" evidence="2">
    <location>
        <begin position="219"/>
        <end position="229"/>
    </location>
</feature>
<feature type="compositionally biased region" description="Polar residues" evidence="2">
    <location>
        <begin position="269"/>
        <end position="278"/>
    </location>
</feature>
<accession>A0A2R6RVB8</accession>
<feature type="region of interest" description="Disordered" evidence="2">
    <location>
        <begin position="504"/>
        <end position="546"/>
    </location>
</feature>
<comment type="caution">
    <text evidence="4">The sequence shown here is derived from an EMBL/GenBank/DDBJ whole genome shotgun (WGS) entry which is preliminary data.</text>
</comment>
<dbReference type="SUPFAM" id="SSF103491">
    <property type="entry name" value="Preprotein translocase SecY subunit"/>
    <property type="match status" value="1"/>
</dbReference>
<dbReference type="Proteomes" id="UP000186601">
    <property type="component" value="Unassembled WGS sequence"/>
</dbReference>
<feature type="region of interest" description="Disordered" evidence="2">
    <location>
        <begin position="176"/>
        <end position="242"/>
    </location>
</feature>
<dbReference type="InterPro" id="IPR023201">
    <property type="entry name" value="SecY_dom_sf"/>
</dbReference>
<evidence type="ECO:0000313" key="5">
    <source>
        <dbReference type="Proteomes" id="UP000186601"/>
    </source>
</evidence>
<dbReference type="InterPro" id="IPR001357">
    <property type="entry name" value="BRCT_dom"/>
</dbReference>
<evidence type="ECO:0000256" key="1">
    <source>
        <dbReference type="RuleBase" id="RU004349"/>
    </source>
</evidence>
<proteinExistence type="inferred from homology"/>
<dbReference type="Gene3D" id="3.40.50.10190">
    <property type="entry name" value="BRCT domain"/>
    <property type="match status" value="1"/>
</dbReference>
<dbReference type="Pfam" id="PF16589">
    <property type="entry name" value="BRCT_2"/>
    <property type="match status" value="1"/>
</dbReference>
<feature type="compositionally biased region" description="Low complexity" evidence="2">
    <location>
        <begin position="230"/>
        <end position="242"/>
    </location>
</feature>
<name>A0A2R6RVB8_9APHY</name>
<protein>
    <recommendedName>
        <fullName evidence="3">BRCT domain-containing protein</fullName>
    </recommendedName>
</protein>
<dbReference type="InterPro" id="IPR036420">
    <property type="entry name" value="BRCT_dom_sf"/>
</dbReference>
<dbReference type="PROSITE" id="PS50172">
    <property type="entry name" value="BRCT"/>
    <property type="match status" value="1"/>
</dbReference>
<sequence length="621" mass="67498">MPIMLQSALTSNVFIVSQMLGTRFPDNLLVRLLGVWEVMVGHREGSMYKELKRVVPTAVALGGAMLGLLSVAADLMGAIGSGTGILMAVTIIYSYWEIGMRKAGAINAHIKNAQIILVDSFDEPAKSLAAVWRDKVVLDVGWAYQAIGRGSYQGEDEDWGGHCVCGDSVDDGVLPTYASAKSPLPTPRQMPTQRTTFSHVESPASSSRIPRRSEIVAGPSTSSPQSLLHPSTSSMISPPSSQAPNLVDGWLLQHDIAPSQRPPSILPSMPSQLTENAASSSQQQSLSGTFITPGAARALVFGMFGQAFGTLLLQAVQHHETNSPYPYSPIFQSPSPAMSNTVHPYQDHRDETVSARNSVPGPSMTPRMKEKRRETFMEPIAKRPRLSTGAGLQPIFRAESGEPLAFYVSMDLNNRSDIVDLIKKNGGKIYVDIPHADIVVLAPHKKPFADHLMAAVTARKPAVQTTFVHQCVLRRTLLDPGDFSFEGVEAKNRKNQAFTVCLDDLEDRASPPRKSKDGRRKKRSSKSTGSPTKASPSKQERSLGAEPLVKAEVQHTLVASGGDPCRSPSPILPTRIVEIGGGRNAFTDEDKEYFRKYVTHLLRRDPQVLTGTIARELGKKV</sequence>
<keyword evidence="5" id="KW-1185">Reference proteome</keyword>
<feature type="compositionally biased region" description="Basic residues" evidence="2">
    <location>
        <begin position="511"/>
        <end position="525"/>
    </location>
</feature>
<dbReference type="STRING" id="98765.A0A2R6RVB8"/>
<feature type="compositionally biased region" description="Low complexity" evidence="2">
    <location>
        <begin position="187"/>
        <end position="208"/>
    </location>
</feature>
<reference evidence="4 5" key="1">
    <citation type="submission" date="2018-02" db="EMBL/GenBank/DDBJ databases">
        <title>Genome sequence of the basidiomycete white-rot fungus Phlebia centrifuga.</title>
        <authorList>
            <person name="Granchi Z."/>
            <person name="Peng M."/>
            <person name="de Vries R.P."/>
            <person name="Hilden K."/>
            <person name="Makela M.R."/>
            <person name="Grigoriev I."/>
            <person name="Riley R."/>
        </authorList>
    </citation>
    <scope>NUCLEOTIDE SEQUENCE [LARGE SCALE GENOMIC DNA]</scope>
    <source>
        <strain evidence="4 5">FBCC195</strain>
    </source>
</reference>
<feature type="region of interest" description="Disordered" evidence="2">
    <location>
        <begin position="350"/>
        <end position="370"/>
    </location>
</feature>
<organism evidence="4 5">
    <name type="scientific">Hermanssonia centrifuga</name>
    <dbReference type="NCBI Taxonomy" id="98765"/>
    <lineage>
        <taxon>Eukaryota</taxon>
        <taxon>Fungi</taxon>
        <taxon>Dikarya</taxon>
        <taxon>Basidiomycota</taxon>
        <taxon>Agaricomycotina</taxon>
        <taxon>Agaricomycetes</taxon>
        <taxon>Polyporales</taxon>
        <taxon>Meruliaceae</taxon>
        <taxon>Hermanssonia</taxon>
    </lineage>
</organism>